<dbReference type="SUPFAM" id="SSF55729">
    <property type="entry name" value="Acyl-CoA N-acyltransferases (Nat)"/>
    <property type="match status" value="1"/>
</dbReference>
<evidence type="ECO:0000313" key="1">
    <source>
        <dbReference type="EMBL" id="MCZ2720288.1"/>
    </source>
</evidence>
<comment type="caution">
    <text evidence="1">The sequence shown here is derived from an EMBL/GenBank/DDBJ whole genome shotgun (WGS) entry which is preliminary data.</text>
</comment>
<dbReference type="Proteomes" id="UP001149719">
    <property type="component" value="Unassembled WGS sequence"/>
</dbReference>
<gene>
    <name evidence="1" type="ORF">O1D97_01175</name>
</gene>
<dbReference type="InterPro" id="IPR016181">
    <property type="entry name" value="Acyl_CoA_acyltransferase"/>
</dbReference>
<protein>
    <recommendedName>
        <fullName evidence="3">N-acetyltransferase domain-containing protein</fullName>
    </recommendedName>
</protein>
<dbReference type="RefSeq" id="WP_269122069.1">
    <property type="nucleotide sequence ID" value="NZ_JAPUBN010000006.1"/>
</dbReference>
<dbReference type="EMBL" id="JAPUBN010000006">
    <property type="protein sequence ID" value="MCZ2720288.1"/>
    <property type="molecule type" value="Genomic_DNA"/>
</dbReference>
<sequence length="165" mass="19462">MQPKYSITKALSHHVPWVLELAKRENCFYEFYSYSKMGPLTEEDLLSRFENDLEEDHYLILENKQAVVGWIIFVFQNEQKSKAELLLKIRKDQVYSDVVSYAIRSLLPVLGCCGLESLTTRVDMNNQFYYRIFETSGLTPVKAKLPDSNLNKFIVHLIDFRWRLE</sequence>
<proteinExistence type="predicted"/>
<evidence type="ECO:0008006" key="3">
    <source>
        <dbReference type="Google" id="ProtNLM"/>
    </source>
</evidence>
<accession>A0ABT4JR40</accession>
<evidence type="ECO:0000313" key="2">
    <source>
        <dbReference type="Proteomes" id="UP001149719"/>
    </source>
</evidence>
<dbReference type="Gene3D" id="3.40.630.30">
    <property type="match status" value="1"/>
</dbReference>
<keyword evidence="2" id="KW-1185">Reference proteome</keyword>
<name>A0ABT4JR40_9GAMM</name>
<organism evidence="1 2">
    <name type="scientific">Marinomonas phaeophyticola</name>
    <dbReference type="NCBI Taxonomy" id="3004091"/>
    <lineage>
        <taxon>Bacteria</taxon>
        <taxon>Pseudomonadati</taxon>
        <taxon>Pseudomonadota</taxon>
        <taxon>Gammaproteobacteria</taxon>
        <taxon>Oceanospirillales</taxon>
        <taxon>Oceanospirillaceae</taxon>
        <taxon>Marinomonas</taxon>
    </lineage>
</organism>
<reference evidence="1" key="1">
    <citation type="submission" date="2022-12" db="EMBL/GenBank/DDBJ databases">
        <title>Marinomonas 15G1-11 sp. nov, isolated from marine algae.</title>
        <authorList>
            <person name="Butt M."/>
            <person name="Choi D.G."/>
            <person name="Kim J.M."/>
            <person name="Lee J.K."/>
            <person name="Baek J.H."/>
            <person name="Jeon C.O."/>
        </authorList>
    </citation>
    <scope>NUCLEOTIDE SEQUENCE</scope>
    <source>
        <strain evidence="1">15G1-11</strain>
    </source>
</reference>